<sequence>MAQGKVQYSACSKGTSNTSSGSSGGSTAVRATPVMQPPWMGVEDETATEHANGHKEQRSVTHWPAAPSTCVEPDHKELIYSVSTVLARRIRDSEQAECKVYLPLFCEDTHTEPPVADRFEVTVPLLHVQTTGLPTLFGLRMLEPLPTAPRSYPVPEVHTLFEFIENIWHKARLTPQSLVICLVYADRLEAKSEGVLLHARSWRPIVFASLLLASKVYHDISYWNSDFSTICPMFTVPNINRMERAYLELLQYNTIISASQYASYYFSLRATIRQLNSGDSLFDEEEEPEGNSSYAYRTTTGTRRSSYNGNLHGGGGNFRNKYFMAINVAGSSKLQDRSAAVARQQASRNKEIPSNKHNEDFQLFQVGMATSL</sequence>
<evidence type="ECO:0000256" key="1">
    <source>
        <dbReference type="SAM" id="MobiDB-lite"/>
    </source>
</evidence>
<dbReference type="InterPro" id="IPR006671">
    <property type="entry name" value="Cyclin_N"/>
</dbReference>
<dbReference type="Pfam" id="PF00134">
    <property type="entry name" value="Cyclin_N"/>
    <property type="match status" value="1"/>
</dbReference>
<dbReference type="PANTHER" id="PTHR14248">
    <property type="entry name" value="CYCLIN Y, ISOFORM A"/>
    <property type="match status" value="1"/>
</dbReference>
<name>A0A7S4C0G7_CHRCT</name>
<dbReference type="EMBL" id="HBIZ01056471">
    <property type="protein sequence ID" value="CAE0783152.1"/>
    <property type="molecule type" value="Transcribed_RNA"/>
</dbReference>
<proteinExistence type="predicted"/>
<organism evidence="3">
    <name type="scientific">Chrysotila carterae</name>
    <name type="common">Marine alga</name>
    <name type="synonym">Syracosphaera carterae</name>
    <dbReference type="NCBI Taxonomy" id="13221"/>
    <lineage>
        <taxon>Eukaryota</taxon>
        <taxon>Haptista</taxon>
        <taxon>Haptophyta</taxon>
        <taxon>Prymnesiophyceae</taxon>
        <taxon>Isochrysidales</taxon>
        <taxon>Isochrysidaceae</taxon>
        <taxon>Chrysotila</taxon>
    </lineage>
</organism>
<dbReference type="Gene3D" id="1.10.472.10">
    <property type="entry name" value="Cyclin-like"/>
    <property type="match status" value="1"/>
</dbReference>
<protein>
    <recommendedName>
        <fullName evidence="2">Cyclin N-terminal domain-containing protein</fullName>
    </recommendedName>
</protein>
<dbReference type="InterPro" id="IPR036915">
    <property type="entry name" value="Cyclin-like_sf"/>
</dbReference>
<dbReference type="AlphaFoldDB" id="A0A7S4C0G7"/>
<evidence type="ECO:0000313" key="3">
    <source>
        <dbReference type="EMBL" id="CAE0783152.1"/>
    </source>
</evidence>
<feature type="compositionally biased region" description="Low complexity" evidence="1">
    <location>
        <begin position="12"/>
        <end position="27"/>
    </location>
</feature>
<evidence type="ECO:0000259" key="2">
    <source>
        <dbReference type="Pfam" id="PF00134"/>
    </source>
</evidence>
<gene>
    <name evidence="3" type="ORF">PCAR00345_LOCUS35855</name>
</gene>
<dbReference type="CDD" id="cd20540">
    <property type="entry name" value="CYCLIN_CCNY_like"/>
    <property type="match status" value="1"/>
</dbReference>
<accession>A0A7S4C0G7</accession>
<feature type="region of interest" description="Disordered" evidence="1">
    <location>
        <begin position="1"/>
        <end position="37"/>
    </location>
</feature>
<feature type="domain" description="Cyclin N-terminal" evidence="2">
    <location>
        <begin position="159"/>
        <end position="253"/>
    </location>
</feature>
<dbReference type="SUPFAM" id="SSF47954">
    <property type="entry name" value="Cyclin-like"/>
    <property type="match status" value="1"/>
</dbReference>
<reference evidence="3" key="1">
    <citation type="submission" date="2021-01" db="EMBL/GenBank/DDBJ databases">
        <authorList>
            <person name="Corre E."/>
            <person name="Pelletier E."/>
            <person name="Niang G."/>
            <person name="Scheremetjew M."/>
            <person name="Finn R."/>
            <person name="Kale V."/>
            <person name="Holt S."/>
            <person name="Cochrane G."/>
            <person name="Meng A."/>
            <person name="Brown T."/>
            <person name="Cohen L."/>
        </authorList>
    </citation>
    <scope>NUCLEOTIDE SEQUENCE</scope>
    <source>
        <strain evidence="3">CCMP645</strain>
    </source>
</reference>